<dbReference type="EMBL" id="RKLO01000003">
    <property type="protein sequence ID" value="RVW03111.1"/>
    <property type="molecule type" value="Genomic_DNA"/>
</dbReference>
<reference evidence="2 3" key="1">
    <citation type="submission" date="2018-11" db="EMBL/GenBank/DDBJ databases">
        <title>Rhodococcus spongicola sp. nov. and Rhodococcus xishaensis sp. nov. from marine sponges.</title>
        <authorList>
            <person name="Li L."/>
            <person name="Lin H.W."/>
        </authorList>
    </citation>
    <scope>NUCLEOTIDE SEQUENCE [LARGE SCALE GENOMIC DNA]</scope>
    <source>
        <strain evidence="2 3">LHW51113</strain>
    </source>
</reference>
<dbReference type="PANTHER" id="PTHR48098:SF1">
    <property type="entry name" value="DIACYLGLYCEROL ACYLTRANSFERASE_MYCOLYLTRANSFERASE AG85A"/>
    <property type="match status" value="1"/>
</dbReference>
<dbReference type="Proteomes" id="UP000283479">
    <property type="component" value="Unassembled WGS sequence"/>
</dbReference>
<gene>
    <name evidence="2" type="ORF">EGT50_08175</name>
</gene>
<evidence type="ECO:0000313" key="3">
    <source>
        <dbReference type="Proteomes" id="UP000283479"/>
    </source>
</evidence>
<dbReference type="AlphaFoldDB" id="A0A3S3A6D3"/>
<keyword evidence="1" id="KW-0732">Signal</keyword>
<comment type="caution">
    <text evidence="2">The sequence shown here is derived from an EMBL/GenBank/DDBJ whole genome shotgun (WGS) entry which is preliminary data.</text>
</comment>
<dbReference type="PANTHER" id="PTHR48098">
    <property type="entry name" value="ENTEROCHELIN ESTERASE-RELATED"/>
    <property type="match status" value="1"/>
</dbReference>
<dbReference type="RefSeq" id="WP_127952720.1">
    <property type="nucleotide sequence ID" value="NZ_RKLO01000003.1"/>
</dbReference>
<evidence type="ECO:0000256" key="1">
    <source>
        <dbReference type="SAM" id="SignalP"/>
    </source>
</evidence>
<dbReference type="OrthoDB" id="4510758at2"/>
<accession>A0A3S3A6D3</accession>
<sequence length="354" mass="37685">MFRGSGEDVQVTNSKVGRARALAAAAVLTAAALLAAPTTALAQVGAAAAPNESGSYLARYTQSSDRKVNISVYSPSMDRNIPLEVILPADASQPRPTLYLLNGAGGGEDSATWQRKSDVMDFFKNENVNVVTPLEGAFSYYTDWEKDDPKLGRQKWQTFLLEELPPVIDERFGTNGIQSIAAISMTATSVLNLAIAKPGFYKSVGSYSGCAETSTWAGQSAIQTVLGVRGGVDVTNMWGPLDGPGWVANDPVINAERLRGTELYITSGSGLPGPHETLDGPGINGQVGTLANQVIVGGVIEAATNYCTHNLARRLAELNIPAVVDFRPGGTHSWGYWQDDLHNSWPMIARSMGI</sequence>
<feature type="chain" id="PRO_5018667918" evidence="1">
    <location>
        <begin position="43"/>
        <end position="354"/>
    </location>
</feature>
<dbReference type="Gene3D" id="3.40.50.1820">
    <property type="entry name" value="alpha/beta hydrolase"/>
    <property type="match status" value="1"/>
</dbReference>
<dbReference type="InterPro" id="IPR029058">
    <property type="entry name" value="AB_hydrolase_fold"/>
</dbReference>
<keyword evidence="3" id="KW-1185">Reference proteome</keyword>
<organism evidence="2 3">
    <name type="scientific">Rhodococcus xishaensis</name>
    <dbReference type="NCBI Taxonomy" id="2487364"/>
    <lineage>
        <taxon>Bacteria</taxon>
        <taxon>Bacillati</taxon>
        <taxon>Actinomycetota</taxon>
        <taxon>Actinomycetes</taxon>
        <taxon>Mycobacteriales</taxon>
        <taxon>Nocardiaceae</taxon>
        <taxon>Rhodococcus</taxon>
    </lineage>
</organism>
<dbReference type="InterPro" id="IPR050583">
    <property type="entry name" value="Mycobacterial_A85_antigen"/>
</dbReference>
<proteinExistence type="predicted"/>
<dbReference type="SUPFAM" id="SSF53474">
    <property type="entry name" value="alpha/beta-Hydrolases"/>
    <property type="match status" value="1"/>
</dbReference>
<name>A0A3S3A6D3_9NOCA</name>
<feature type="signal peptide" evidence="1">
    <location>
        <begin position="1"/>
        <end position="42"/>
    </location>
</feature>
<evidence type="ECO:0000313" key="2">
    <source>
        <dbReference type="EMBL" id="RVW03111.1"/>
    </source>
</evidence>
<protein>
    <submittedName>
        <fullName evidence="2">Esterase family protein</fullName>
    </submittedName>
</protein>
<dbReference type="Pfam" id="PF00756">
    <property type="entry name" value="Esterase"/>
    <property type="match status" value="1"/>
</dbReference>
<dbReference type="GO" id="GO:0016747">
    <property type="term" value="F:acyltransferase activity, transferring groups other than amino-acyl groups"/>
    <property type="evidence" value="ECO:0007669"/>
    <property type="project" value="TreeGrafter"/>
</dbReference>
<dbReference type="InterPro" id="IPR000801">
    <property type="entry name" value="Esterase-like"/>
</dbReference>